<evidence type="ECO:0000313" key="3">
    <source>
        <dbReference type="Proteomes" id="UP000034911"/>
    </source>
</evidence>
<organism evidence="2 3">
    <name type="scientific">Candidatus Magasanikbacteria bacterium GW2011_GWC2_45_8</name>
    <dbReference type="NCBI Taxonomy" id="1619050"/>
    <lineage>
        <taxon>Bacteria</taxon>
        <taxon>Candidatus Magasanikiibacteriota</taxon>
    </lineage>
</organism>
<dbReference type="InterPro" id="IPR043502">
    <property type="entry name" value="DNA/RNA_pol_sf"/>
</dbReference>
<accession>A0A0G1MYX4</accession>
<dbReference type="Proteomes" id="UP000034911">
    <property type="component" value="Unassembled WGS sequence"/>
</dbReference>
<dbReference type="EMBL" id="LCLH01000025">
    <property type="protein sequence ID" value="KKU13302.1"/>
    <property type="molecule type" value="Genomic_DNA"/>
</dbReference>
<comment type="caution">
    <text evidence="2">The sequence shown here is derived from an EMBL/GenBank/DDBJ whole genome shotgun (WGS) entry which is preliminary data.</text>
</comment>
<dbReference type="SUPFAM" id="SSF56672">
    <property type="entry name" value="DNA/RNA polymerases"/>
    <property type="match status" value="1"/>
</dbReference>
<keyword evidence="2" id="KW-0695">RNA-directed DNA polymerase</keyword>
<dbReference type="InterPro" id="IPR051083">
    <property type="entry name" value="GrpII_Intron_Splice-Mob/Def"/>
</dbReference>
<dbReference type="PANTHER" id="PTHR34047:SF8">
    <property type="entry name" value="PROTEIN YKFC"/>
    <property type="match status" value="1"/>
</dbReference>
<name>A0A0G1MYX4_9BACT</name>
<sequence>MLLLQEIVESFPHGLPLGNLTSQLFANVYMNIFDQWVKHSLKAKYYIRYADDFVFFSSDRAWLQNIIPSVHKFLLEHLKLTLHPNKIFLKTITSGVDFLGWVHFSKYRILRETTKNRMLRRIKNMPTHESLQSYLGLLKHGHTQKVKQEVLGQYWLWKL</sequence>
<keyword evidence="2" id="KW-0808">Transferase</keyword>
<dbReference type="GO" id="GO:0003964">
    <property type="term" value="F:RNA-directed DNA polymerase activity"/>
    <property type="evidence" value="ECO:0007669"/>
    <property type="project" value="UniProtKB-KW"/>
</dbReference>
<dbReference type="InterPro" id="IPR000477">
    <property type="entry name" value="RT_dom"/>
</dbReference>
<dbReference type="Pfam" id="PF00078">
    <property type="entry name" value="RVT_1"/>
    <property type="match status" value="1"/>
</dbReference>
<gene>
    <name evidence="2" type="ORF">UX20_C0025G0001</name>
</gene>
<dbReference type="AlphaFoldDB" id="A0A0G1MYX4"/>
<reference evidence="2 3" key="1">
    <citation type="journal article" date="2015" name="Nature">
        <title>rRNA introns, odd ribosomes, and small enigmatic genomes across a large radiation of phyla.</title>
        <authorList>
            <person name="Brown C.T."/>
            <person name="Hug L.A."/>
            <person name="Thomas B.C."/>
            <person name="Sharon I."/>
            <person name="Castelle C.J."/>
            <person name="Singh A."/>
            <person name="Wilkins M.J."/>
            <person name="Williams K.H."/>
            <person name="Banfield J.F."/>
        </authorList>
    </citation>
    <scope>NUCLEOTIDE SEQUENCE [LARGE SCALE GENOMIC DNA]</scope>
</reference>
<feature type="domain" description="Reverse transcriptase" evidence="1">
    <location>
        <begin position="1"/>
        <end position="103"/>
    </location>
</feature>
<evidence type="ECO:0000313" key="2">
    <source>
        <dbReference type="EMBL" id="KKU13302.1"/>
    </source>
</evidence>
<dbReference type="PANTHER" id="PTHR34047">
    <property type="entry name" value="NUCLEAR INTRON MATURASE 1, MITOCHONDRIAL-RELATED"/>
    <property type="match status" value="1"/>
</dbReference>
<dbReference type="PROSITE" id="PS50878">
    <property type="entry name" value="RT_POL"/>
    <property type="match status" value="1"/>
</dbReference>
<protein>
    <submittedName>
        <fullName evidence="2">RNA-directed DNA polymerase (Reverse transcriptase)</fullName>
    </submittedName>
</protein>
<keyword evidence="2" id="KW-0548">Nucleotidyltransferase</keyword>
<dbReference type="CDD" id="cd01646">
    <property type="entry name" value="RT_Bac_retron_I"/>
    <property type="match status" value="1"/>
</dbReference>
<evidence type="ECO:0000259" key="1">
    <source>
        <dbReference type="PROSITE" id="PS50878"/>
    </source>
</evidence>
<proteinExistence type="predicted"/>